<reference evidence="1 2" key="1">
    <citation type="submission" date="2018-03" db="EMBL/GenBank/DDBJ databases">
        <title>Genomic Encyclopedia of Archaeal and Bacterial Type Strains, Phase II (KMG-II): from individual species to whole genera.</title>
        <authorList>
            <person name="Goeker M."/>
        </authorList>
    </citation>
    <scope>NUCLEOTIDE SEQUENCE [LARGE SCALE GENOMIC DNA]</scope>
    <source>
        <strain evidence="1 2">DSM 45601</strain>
    </source>
</reference>
<evidence type="ECO:0000313" key="2">
    <source>
        <dbReference type="Proteomes" id="UP000237846"/>
    </source>
</evidence>
<sequence length="295" mass="32045">MGRRVPTSRLRDVLRVSYIKVAEFQKRGLVHLHIVARLDGVDPEDRDRIAAPPSWASAALLRSAFAAAVPAVGVELSSPDGLLRVAQWGAQWDASDVSAASDGSVAAGRRTAAYLSKYATKTAGGSAASGWALARRIRTLRVAWLRRQVGEHLARMVETAWTLGAEPGLEGLRRWAHSLGHPGHLATKSRRYSLTLGALRQARRSWRAEQRRAAGEDDPWADDAAVRVGEWRYVARGYASLGDAALAERMAEQHAFALAEYRDQIARENAFRAEVGLPPVPARGSSRGMSRAASA</sequence>
<keyword evidence="2" id="KW-1185">Reference proteome</keyword>
<name>A0A2T0PZ55_9ACTN</name>
<accession>A0A2T0PZ55</accession>
<proteinExistence type="predicted"/>
<dbReference type="AlphaFoldDB" id="A0A2T0PZ55"/>
<dbReference type="InterPro" id="IPR046828">
    <property type="entry name" value="RepSA"/>
</dbReference>
<dbReference type="EMBL" id="PVZC01000007">
    <property type="protein sequence ID" value="PRX96823.1"/>
    <property type="molecule type" value="Genomic_DNA"/>
</dbReference>
<dbReference type="Pfam" id="PF20199">
    <property type="entry name" value="RepSA"/>
    <property type="match status" value="1"/>
</dbReference>
<comment type="caution">
    <text evidence="1">The sequence shown here is derived from an EMBL/GenBank/DDBJ whole genome shotgun (WGS) entry which is preliminary data.</text>
</comment>
<gene>
    <name evidence="1" type="ORF">CLV72_107346</name>
</gene>
<evidence type="ECO:0008006" key="3">
    <source>
        <dbReference type="Google" id="ProtNLM"/>
    </source>
</evidence>
<protein>
    <recommendedName>
        <fullName evidence="3">Replication initiation protein</fullName>
    </recommendedName>
</protein>
<dbReference type="Proteomes" id="UP000237846">
    <property type="component" value="Unassembled WGS sequence"/>
</dbReference>
<organism evidence="1 2">
    <name type="scientific">Allonocardiopsis opalescens</name>
    <dbReference type="NCBI Taxonomy" id="1144618"/>
    <lineage>
        <taxon>Bacteria</taxon>
        <taxon>Bacillati</taxon>
        <taxon>Actinomycetota</taxon>
        <taxon>Actinomycetes</taxon>
        <taxon>Streptosporangiales</taxon>
        <taxon>Allonocardiopsis</taxon>
    </lineage>
</organism>
<evidence type="ECO:0000313" key="1">
    <source>
        <dbReference type="EMBL" id="PRX96823.1"/>
    </source>
</evidence>